<sequence>MPIMYNGNCFYSAYKNFADAASGGFANFASEFSQTVSDGVTNLYEAGTKVLKNNAQIMVSGLGGIQIAHKLSENGAAYLKECSDICQTVSSKLSDLVSSSKSAHCTSQKGA</sequence>
<evidence type="ECO:0008006" key="3">
    <source>
        <dbReference type="Google" id="ProtNLM"/>
    </source>
</evidence>
<proteinExistence type="predicted"/>
<reference evidence="1 2" key="1">
    <citation type="submission" date="2023-02" db="EMBL/GenBank/DDBJ databases">
        <title>Host association and intracellularity evolved multiple times independently in the Rickettsiales.</title>
        <authorList>
            <person name="Castelli M."/>
            <person name="Nardi T."/>
            <person name="Gammuto L."/>
            <person name="Bellinzona G."/>
            <person name="Sabaneyeva E."/>
            <person name="Potekhin A."/>
            <person name="Serra V."/>
            <person name="Petroni G."/>
            <person name="Sassera D."/>
        </authorList>
    </citation>
    <scope>NUCLEOTIDE SEQUENCE [LARGE SCALE GENOMIC DNA]</scope>
    <source>
        <strain evidence="1 2">BOD18</strain>
    </source>
</reference>
<comment type="caution">
    <text evidence="1">The sequence shown here is derived from an EMBL/GenBank/DDBJ whole genome shotgun (WGS) entry which is preliminary data.</text>
</comment>
<dbReference type="Proteomes" id="UP001293791">
    <property type="component" value="Unassembled WGS sequence"/>
</dbReference>
<protein>
    <recommendedName>
        <fullName evidence="3">Phasin domain-containing protein</fullName>
    </recommendedName>
</protein>
<accession>A0ABU5L9R8</accession>
<gene>
    <name evidence="1" type="ORF">Cyrtocomes_00984</name>
</gene>
<organism evidence="1 2">
    <name type="scientific">Candidatus Cyrtobacter comes</name>
    <dbReference type="NCBI Taxonomy" id="675776"/>
    <lineage>
        <taxon>Bacteria</taxon>
        <taxon>Pseudomonadati</taxon>
        <taxon>Pseudomonadota</taxon>
        <taxon>Alphaproteobacteria</taxon>
        <taxon>Rickettsiales</taxon>
        <taxon>Candidatus Midichloriaceae</taxon>
        <taxon>Candidatus Cyrtobacter</taxon>
    </lineage>
</organism>
<name>A0ABU5L9R8_9RICK</name>
<evidence type="ECO:0000313" key="2">
    <source>
        <dbReference type="Proteomes" id="UP001293791"/>
    </source>
</evidence>
<keyword evidence="2" id="KW-1185">Reference proteome</keyword>
<evidence type="ECO:0000313" key="1">
    <source>
        <dbReference type="EMBL" id="MDZ5762594.1"/>
    </source>
</evidence>
<dbReference type="EMBL" id="JARGYT010000069">
    <property type="protein sequence ID" value="MDZ5762594.1"/>
    <property type="molecule type" value="Genomic_DNA"/>
</dbReference>